<keyword evidence="5" id="KW-1185">Reference proteome</keyword>
<evidence type="ECO:0000256" key="3">
    <source>
        <dbReference type="ARBA" id="ARBA00023136"/>
    </source>
</evidence>
<dbReference type="KEGG" id="eaz:JHT90_11105"/>
<dbReference type="SUPFAM" id="SSF50956">
    <property type="entry name" value="Thermostable phytase (3-phytase)"/>
    <property type="match status" value="1"/>
</dbReference>
<keyword evidence="2" id="KW-1003">Cell membrane</keyword>
<evidence type="ECO:0000256" key="1">
    <source>
        <dbReference type="ARBA" id="ARBA00004236"/>
    </source>
</evidence>
<name>A0A974RYD6_9GAMM</name>
<dbReference type="CDD" id="cd09971">
    <property type="entry name" value="SdiA-regulated"/>
    <property type="match status" value="1"/>
</dbReference>
<gene>
    <name evidence="4" type="ORF">JHT90_11105</name>
</gene>
<accession>A0A974RYD6</accession>
<dbReference type="Proteomes" id="UP000595278">
    <property type="component" value="Chromosome"/>
</dbReference>
<dbReference type="EMBL" id="CP067393">
    <property type="protein sequence ID" value="QQP87201.1"/>
    <property type="molecule type" value="Genomic_DNA"/>
</dbReference>
<evidence type="ECO:0000313" key="4">
    <source>
        <dbReference type="EMBL" id="QQP87201.1"/>
    </source>
</evidence>
<organism evidence="4 5">
    <name type="scientific">Entomomonas asaccharolytica</name>
    <dbReference type="NCBI Taxonomy" id="2785331"/>
    <lineage>
        <taxon>Bacteria</taxon>
        <taxon>Pseudomonadati</taxon>
        <taxon>Pseudomonadota</taxon>
        <taxon>Gammaproteobacteria</taxon>
        <taxon>Pseudomonadales</taxon>
        <taxon>Pseudomonadaceae</taxon>
        <taxon>Entomomonas</taxon>
    </lineage>
</organism>
<proteinExistence type="predicted"/>
<protein>
    <submittedName>
        <fullName evidence="4">SdiA-regulated domain-containing protein</fullName>
    </submittedName>
</protein>
<dbReference type="Pfam" id="PF06977">
    <property type="entry name" value="SdiA-regulated"/>
    <property type="match status" value="1"/>
</dbReference>
<dbReference type="GO" id="GO:0005886">
    <property type="term" value="C:plasma membrane"/>
    <property type="evidence" value="ECO:0007669"/>
    <property type="project" value="UniProtKB-SubCell"/>
</dbReference>
<reference evidence="4 5" key="1">
    <citation type="submission" date="2021-01" db="EMBL/GenBank/DDBJ databases">
        <title>Entomomonas sp. F2A isolated from a house cricket (Acheta domesticus).</title>
        <authorList>
            <person name="Spergser J."/>
            <person name="Busse H.-J."/>
        </authorList>
    </citation>
    <scope>NUCLEOTIDE SEQUENCE [LARGE SCALE GENOMIC DNA]</scope>
    <source>
        <strain evidence="4 5">F2A</strain>
    </source>
</reference>
<evidence type="ECO:0000313" key="5">
    <source>
        <dbReference type="Proteomes" id="UP000595278"/>
    </source>
</evidence>
<evidence type="ECO:0000256" key="2">
    <source>
        <dbReference type="ARBA" id="ARBA00022475"/>
    </source>
</evidence>
<comment type="subcellular location">
    <subcellularLocation>
        <location evidence="1">Cell membrane</location>
    </subcellularLocation>
</comment>
<dbReference type="InterPro" id="IPR009722">
    <property type="entry name" value="YjiK/CarP"/>
</dbReference>
<dbReference type="AlphaFoldDB" id="A0A974RYD6"/>
<keyword evidence="3" id="KW-0472">Membrane</keyword>
<sequence length="287" mass="32784">MVALYFANQRLRVYDRVAYNIKEWRHANEWKNKSLWLPDYKVVIEAKPIETIDNNLSGLTWNHDTNTLFAVVNNPQQIIELSTTGELLRSIKLIGFGDPEAVEYIGDQRFIVADERRQKLIKVIITPTTTEIDKIGLQQLTLGMGLTNNKGIEGLAWDSLNKKLYAAKERDPVHIYEVTGFPQKPNTTMDIEIGTNPNRNQRLFVRDVSSLDFNQQYQHLLVLSDESKLIVEIDKKGRPISSLSLRFAEGLTKSVPQAEGIAMDGDNNLYLVSEPNLFYVFKKKTSD</sequence>